<gene>
    <name evidence="4" type="ORF">ENL71_04545</name>
</gene>
<dbReference type="SUPFAM" id="SSF52540">
    <property type="entry name" value="P-loop containing nucleoside triphosphate hydrolases"/>
    <property type="match status" value="1"/>
</dbReference>
<evidence type="ECO:0000256" key="2">
    <source>
        <dbReference type="ARBA" id="ARBA00022840"/>
    </source>
</evidence>
<protein>
    <submittedName>
        <fullName evidence="4">ABC transporter ATP-binding protein</fullName>
    </submittedName>
</protein>
<dbReference type="InterPro" id="IPR003439">
    <property type="entry name" value="ABC_transporter-like_ATP-bd"/>
</dbReference>
<keyword evidence="1" id="KW-0547">Nucleotide-binding</keyword>
<dbReference type="PROSITE" id="PS50893">
    <property type="entry name" value="ABC_TRANSPORTER_2"/>
    <property type="match status" value="1"/>
</dbReference>
<dbReference type="CDD" id="cd03230">
    <property type="entry name" value="ABC_DR_subfamily_A"/>
    <property type="match status" value="1"/>
</dbReference>
<name>A0A7C5V111_9FIRM</name>
<feature type="domain" description="ABC transporter" evidence="3">
    <location>
        <begin position="3"/>
        <end position="225"/>
    </location>
</feature>
<dbReference type="SMART" id="SM00382">
    <property type="entry name" value="AAA"/>
    <property type="match status" value="1"/>
</dbReference>
<proteinExistence type="predicted"/>
<dbReference type="EMBL" id="DRUZ01000057">
    <property type="protein sequence ID" value="HHS01784.1"/>
    <property type="molecule type" value="Genomic_DNA"/>
</dbReference>
<dbReference type="InterPro" id="IPR027417">
    <property type="entry name" value="P-loop_NTPase"/>
</dbReference>
<dbReference type="GO" id="GO:0005524">
    <property type="term" value="F:ATP binding"/>
    <property type="evidence" value="ECO:0007669"/>
    <property type="project" value="UniProtKB-KW"/>
</dbReference>
<dbReference type="GO" id="GO:0016887">
    <property type="term" value="F:ATP hydrolysis activity"/>
    <property type="evidence" value="ECO:0007669"/>
    <property type="project" value="InterPro"/>
</dbReference>
<reference evidence="4" key="1">
    <citation type="journal article" date="2020" name="mSystems">
        <title>Genome- and Community-Level Interaction Insights into Carbon Utilization and Element Cycling Functions of Hydrothermarchaeota in Hydrothermal Sediment.</title>
        <authorList>
            <person name="Zhou Z."/>
            <person name="Liu Y."/>
            <person name="Xu W."/>
            <person name="Pan J."/>
            <person name="Luo Z.H."/>
            <person name="Li M."/>
        </authorList>
    </citation>
    <scope>NUCLEOTIDE SEQUENCE [LARGE SCALE GENOMIC DNA]</scope>
    <source>
        <strain evidence="4">SpSt-102</strain>
    </source>
</reference>
<sequence>MLLEVKNLCKRYNKKIVLDSVSFSVDKGKIVGLLGENGAGKTTLLKIIAGFSKPTSGQVLINNTKVGIETRRYVAFLPDTVLFPKWMKVKDALKFFADFYDDFDLSKVKDMLKFLNINENGNIHDFSRGTIEKFSVALLLSRNVNLYLLDEPLAFIDPISRDVVINMILDNLSGEKTIIVSTNIIFEIEHIFDEVIILKDGKIELIDSTENLREKSGVSVNQFFKEGGTK</sequence>
<dbReference type="PANTHER" id="PTHR43158">
    <property type="entry name" value="SKFA PEPTIDE EXPORT ATP-BINDING PROTEIN SKFE"/>
    <property type="match status" value="1"/>
</dbReference>
<accession>A0A7C5V111</accession>
<dbReference type="InterPro" id="IPR003593">
    <property type="entry name" value="AAA+_ATPase"/>
</dbReference>
<evidence type="ECO:0000256" key="1">
    <source>
        <dbReference type="ARBA" id="ARBA00022741"/>
    </source>
</evidence>
<evidence type="ECO:0000259" key="3">
    <source>
        <dbReference type="PROSITE" id="PS50893"/>
    </source>
</evidence>
<evidence type="ECO:0000313" key="4">
    <source>
        <dbReference type="EMBL" id="HHS01784.1"/>
    </source>
</evidence>
<comment type="caution">
    <text evidence="4">The sequence shown here is derived from an EMBL/GenBank/DDBJ whole genome shotgun (WGS) entry which is preliminary data.</text>
</comment>
<dbReference type="Gene3D" id="3.40.50.300">
    <property type="entry name" value="P-loop containing nucleotide triphosphate hydrolases"/>
    <property type="match status" value="1"/>
</dbReference>
<dbReference type="AlphaFoldDB" id="A0A7C5V111"/>
<dbReference type="Pfam" id="PF00005">
    <property type="entry name" value="ABC_tran"/>
    <property type="match status" value="1"/>
</dbReference>
<organism evidence="4">
    <name type="scientific">Caldicellulosiruptor owensensis</name>
    <dbReference type="NCBI Taxonomy" id="55205"/>
    <lineage>
        <taxon>Bacteria</taxon>
        <taxon>Bacillati</taxon>
        <taxon>Bacillota</taxon>
        <taxon>Bacillota incertae sedis</taxon>
        <taxon>Caldicellulosiruptorales</taxon>
        <taxon>Caldicellulosiruptoraceae</taxon>
        <taxon>Caldicellulosiruptor</taxon>
    </lineage>
</organism>
<dbReference type="PANTHER" id="PTHR43158:SF1">
    <property type="entry name" value="ABC TRANSPORTER, ATP-BINDING PROTEIN"/>
    <property type="match status" value="1"/>
</dbReference>
<keyword evidence="2 4" id="KW-0067">ATP-binding</keyword>